<sequence>WLKYQQSVLPPWGESNVYASVNPGEGCNFIRTVVRSPAADIDKLNSTFTSCVLDADQVIQALNSVDPAWPLLLANALAEKAA</sequence>
<proteinExistence type="predicted"/>
<dbReference type="EMBL" id="JAOCIZ010000128">
    <property type="protein sequence ID" value="MDH1507505.1"/>
    <property type="molecule type" value="Genomic_DNA"/>
</dbReference>
<accession>A0AA42UF68</accession>
<reference evidence="1" key="1">
    <citation type="submission" date="2022-09" db="EMBL/GenBank/DDBJ databases">
        <title>Intensive care unit water sources are persistently colonized with multi-drug resistant bacteria and are the site of extensive horizontal gene transfer of antibiotic resistance genes.</title>
        <authorList>
            <person name="Diorio-Toth L."/>
        </authorList>
    </citation>
    <scope>NUCLEOTIDE SEQUENCE</scope>
    <source>
        <strain evidence="1">GD03710</strain>
    </source>
</reference>
<feature type="non-terminal residue" evidence="1">
    <location>
        <position position="1"/>
    </location>
</feature>
<dbReference type="AlphaFoldDB" id="A0AA42UF68"/>
<comment type="caution">
    <text evidence="1">The sequence shown here is derived from an EMBL/GenBank/DDBJ whole genome shotgun (WGS) entry which is preliminary data.</text>
</comment>
<protein>
    <submittedName>
        <fullName evidence="1">Uncharacterized protein</fullName>
    </submittedName>
</protein>
<dbReference type="Proteomes" id="UP001161704">
    <property type="component" value="Unassembled WGS sequence"/>
</dbReference>
<organism evidence="1 2">
    <name type="scientific">Aeromonas caviae</name>
    <name type="common">Aeromonas punctata</name>
    <dbReference type="NCBI Taxonomy" id="648"/>
    <lineage>
        <taxon>Bacteria</taxon>
        <taxon>Pseudomonadati</taxon>
        <taxon>Pseudomonadota</taxon>
        <taxon>Gammaproteobacteria</taxon>
        <taxon>Aeromonadales</taxon>
        <taxon>Aeromonadaceae</taxon>
        <taxon>Aeromonas</taxon>
    </lineage>
</organism>
<evidence type="ECO:0000313" key="2">
    <source>
        <dbReference type="Proteomes" id="UP001161704"/>
    </source>
</evidence>
<gene>
    <name evidence="1" type="ORF">N5I20_20900</name>
</gene>
<dbReference type="RefSeq" id="WP_279983003.1">
    <property type="nucleotide sequence ID" value="NZ_JAOCIZ010000128.1"/>
</dbReference>
<evidence type="ECO:0000313" key="1">
    <source>
        <dbReference type="EMBL" id="MDH1507505.1"/>
    </source>
</evidence>
<name>A0AA42UF68_AERCA</name>